<protein>
    <submittedName>
        <fullName evidence="9">MFS transporter</fullName>
    </submittedName>
</protein>
<feature type="transmembrane region" description="Helical" evidence="7">
    <location>
        <begin position="164"/>
        <end position="182"/>
    </location>
</feature>
<feature type="transmembrane region" description="Helical" evidence="7">
    <location>
        <begin position="194"/>
        <end position="216"/>
    </location>
</feature>
<evidence type="ECO:0000313" key="9">
    <source>
        <dbReference type="EMBL" id="GEL97501.1"/>
    </source>
</evidence>
<feature type="transmembrane region" description="Helical" evidence="7">
    <location>
        <begin position="236"/>
        <end position="256"/>
    </location>
</feature>
<feature type="transmembrane region" description="Helical" evidence="7">
    <location>
        <begin position="500"/>
        <end position="518"/>
    </location>
</feature>
<keyword evidence="3 7" id="KW-0812">Transmembrane</keyword>
<evidence type="ECO:0000256" key="3">
    <source>
        <dbReference type="ARBA" id="ARBA00022692"/>
    </source>
</evidence>
<dbReference type="InterPro" id="IPR011701">
    <property type="entry name" value="MFS"/>
</dbReference>
<dbReference type="InterPro" id="IPR036259">
    <property type="entry name" value="MFS_trans_sf"/>
</dbReference>
<accession>A0A511JHM4</accession>
<keyword evidence="4 7" id="KW-1133">Transmembrane helix</keyword>
<dbReference type="Gene3D" id="1.20.1250.20">
    <property type="entry name" value="MFS general substrate transporter like domains"/>
    <property type="match status" value="1"/>
</dbReference>
<evidence type="ECO:0000256" key="7">
    <source>
        <dbReference type="SAM" id="Phobius"/>
    </source>
</evidence>
<dbReference type="PANTHER" id="PTHR42718">
    <property type="entry name" value="MAJOR FACILITATOR SUPERFAMILY MULTIDRUG TRANSPORTER MFSC"/>
    <property type="match status" value="1"/>
</dbReference>
<feature type="transmembrane region" description="Helical" evidence="7">
    <location>
        <begin position="345"/>
        <end position="364"/>
    </location>
</feature>
<keyword evidence="5 7" id="KW-0472">Membrane</keyword>
<dbReference type="RefSeq" id="WP_146845056.1">
    <property type="nucleotide sequence ID" value="NZ_BJWH01000003.1"/>
</dbReference>
<feature type="transmembrane region" description="Helical" evidence="7">
    <location>
        <begin position="136"/>
        <end position="158"/>
    </location>
</feature>
<dbReference type="SUPFAM" id="SSF103473">
    <property type="entry name" value="MFS general substrate transporter"/>
    <property type="match status" value="1"/>
</dbReference>
<evidence type="ECO:0000259" key="8">
    <source>
        <dbReference type="PROSITE" id="PS50850"/>
    </source>
</evidence>
<feature type="transmembrane region" description="Helical" evidence="7">
    <location>
        <begin position="111"/>
        <end position="129"/>
    </location>
</feature>
<feature type="transmembrane region" description="Helical" evidence="7">
    <location>
        <begin position="77"/>
        <end position="105"/>
    </location>
</feature>
<gene>
    <name evidence="9" type="ORF">CTE05_10480</name>
</gene>
<dbReference type="Pfam" id="PF07690">
    <property type="entry name" value="MFS_1"/>
    <property type="match status" value="1"/>
</dbReference>
<dbReference type="GO" id="GO:0005886">
    <property type="term" value="C:plasma membrane"/>
    <property type="evidence" value="ECO:0007669"/>
    <property type="project" value="UniProtKB-SubCell"/>
</dbReference>
<sequence>MTQKAGAAGLVLFTLATAQFLMTLDSSVMNVSIAQVAADVGTTVTGIQTAITLYTLVMASMMITGGKIGSLIGRRRAFAIGCVIYACGSFVTSIAQSLTVLIIGWSVLEGLGAALIMPAIVALVASNFASKDRPRAYGLVASAGAIAVAAGPLIGGFVTTYWTWRYVFAGEVVLVIGILLLTRRLADAEPEARFRLDHVGSVLSAVGLGLAVFGVLRSGEWGWVLTRPGGPSWLGLSPTIWLILAGMVVLRLFFSWENRMVAAGREPLVRPAMLRNARLAGGLTMFFFQFMIQAGLFFVVPLFLSIALGLTALQTGVRLLPLSVSLLIAAVGVPRFFPNASPREVVRWGLTSMLLGIVALMGALEVGAGAEIVAVPLLLAGFGVGALSSQLGAVTVSAVADKDAGDVGGVQNTMTNLGASLGTAVAGSILVATLTSTLLVGLGSNPEVSAEVAETAQVQLASGVPFVSDAQLVTALEDAGLPADEVAAIADENESARIDALRASLAVLALIAALALFFSRLLPTAPVGSEPVGGTRASEVEPVEPEHLVVDRKDLDAREAG</sequence>
<name>A0A511JHM4_9CELL</name>
<evidence type="ECO:0000256" key="2">
    <source>
        <dbReference type="ARBA" id="ARBA00022448"/>
    </source>
</evidence>
<dbReference type="GO" id="GO:0022857">
    <property type="term" value="F:transmembrane transporter activity"/>
    <property type="evidence" value="ECO:0007669"/>
    <property type="project" value="InterPro"/>
</dbReference>
<reference evidence="9 10" key="1">
    <citation type="submission" date="2019-07" db="EMBL/GenBank/DDBJ databases">
        <title>Whole genome shotgun sequence of Cellulomonas terrae NBRC 100819.</title>
        <authorList>
            <person name="Hosoyama A."/>
            <person name="Uohara A."/>
            <person name="Ohji S."/>
            <person name="Ichikawa N."/>
        </authorList>
    </citation>
    <scope>NUCLEOTIDE SEQUENCE [LARGE SCALE GENOMIC DNA]</scope>
    <source>
        <strain evidence="9 10">NBRC 100819</strain>
    </source>
</reference>
<feature type="transmembrane region" description="Helical" evidence="7">
    <location>
        <begin position="376"/>
        <end position="400"/>
    </location>
</feature>
<feature type="transmembrane region" description="Helical" evidence="7">
    <location>
        <begin position="277"/>
        <end position="304"/>
    </location>
</feature>
<dbReference type="CDD" id="cd17321">
    <property type="entry name" value="MFS_MMR_MDR_like"/>
    <property type="match status" value="1"/>
</dbReference>
<keyword evidence="2" id="KW-0813">Transport</keyword>
<evidence type="ECO:0000313" key="10">
    <source>
        <dbReference type="Proteomes" id="UP000321049"/>
    </source>
</evidence>
<organism evidence="9 10">
    <name type="scientific">Cellulomonas terrae</name>
    <dbReference type="NCBI Taxonomy" id="311234"/>
    <lineage>
        <taxon>Bacteria</taxon>
        <taxon>Bacillati</taxon>
        <taxon>Actinomycetota</taxon>
        <taxon>Actinomycetes</taxon>
        <taxon>Micrococcales</taxon>
        <taxon>Cellulomonadaceae</taxon>
        <taxon>Cellulomonas</taxon>
    </lineage>
</organism>
<evidence type="ECO:0000256" key="4">
    <source>
        <dbReference type="ARBA" id="ARBA00022989"/>
    </source>
</evidence>
<dbReference type="PROSITE" id="PS50850">
    <property type="entry name" value="MFS"/>
    <property type="match status" value="1"/>
</dbReference>
<evidence type="ECO:0000256" key="1">
    <source>
        <dbReference type="ARBA" id="ARBA00004651"/>
    </source>
</evidence>
<dbReference type="OrthoDB" id="5315310at2"/>
<proteinExistence type="predicted"/>
<evidence type="ECO:0000256" key="6">
    <source>
        <dbReference type="SAM" id="MobiDB-lite"/>
    </source>
</evidence>
<dbReference type="PANTHER" id="PTHR42718:SF9">
    <property type="entry name" value="MAJOR FACILITATOR SUPERFAMILY MULTIDRUG TRANSPORTER MFSC"/>
    <property type="match status" value="1"/>
</dbReference>
<dbReference type="Proteomes" id="UP000321049">
    <property type="component" value="Unassembled WGS sequence"/>
</dbReference>
<comment type="caution">
    <text evidence="9">The sequence shown here is derived from an EMBL/GenBank/DDBJ whole genome shotgun (WGS) entry which is preliminary data.</text>
</comment>
<feature type="transmembrane region" description="Helical" evidence="7">
    <location>
        <begin position="316"/>
        <end position="333"/>
    </location>
</feature>
<keyword evidence="10" id="KW-1185">Reference proteome</keyword>
<feature type="compositionally biased region" description="Basic and acidic residues" evidence="6">
    <location>
        <begin position="544"/>
        <end position="561"/>
    </location>
</feature>
<evidence type="ECO:0000256" key="5">
    <source>
        <dbReference type="ARBA" id="ARBA00023136"/>
    </source>
</evidence>
<feature type="domain" description="Major facilitator superfamily (MFS) profile" evidence="8">
    <location>
        <begin position="11"/>
        <end position="471"/>
    </location>
</feature>
<dbReference type="PRINTS" id="PR01036">
    <property type="entry name" value="TCRTETB"/>
</dbReference>
<dbReference type="EMBL" id="BJWH01000003">
    <property type="protein sequence ID" value="GEL97501.1"/>
    <property type="molecule type" value="Genomic_DNA"/>
</dbReference>
<feature type="transmembrane region" description="Helical" evidence="7">
    <location>
        <begin position="44"/>
        <end position="65"/>
    </location>
</feature>
<dbReference type="Gene3D" id="1.20.1720.10">
    <property type="entry name" value="Multidrug resistance protein D"/>
    <property type="match status" value="1"/>
</dbReference>
<feature type="transmembrane region" description="Helical" evidence="7">
    <location>
        <begin position="421"/>
        <end position="442"/>
    </location>
</feature>
<comment type="subcellular location">
    <subcellularLocation>
        <location evidence="1">Cell membrane</location>
        <topology evidence="1">Multi-pass membrane protein</topology>
    </subcellularLocation>
</comment>
<dbReference type="InterPro" id="IPR020846">
    <property type="entry name" value="MFS_dom"/>
</dbReference>
<dbReference type="AlphaFoldDB" id="A0A511JHM4"/>
<feature type="region of interest" description="Disordered" evidence="6">
    <location>
        <begin position="529"/>
        <end position="561"/>
    </location>
</feature>